<evidence type="ECO:0000256" key="1">
    <source>
        <dbReference type="SAM" id="MobiDB-lite"/>
    </source>
</evidence>
<sequence length="124" mass="13274">MGLPRSGRAPLGSAEGVCRARDLEPGPDPSWLLSGLLPLPPFHPSPAGCPAGPSAAVAFSELRLRRRCHSCLQPRRAGQVMQRVPRDLPPPPTPFSPGSTPQFPPLRVSSPVRRDFCVQAPESL</sequence>
<reference evidence="2" key="1">
    <citation type="submission" date="2007-10" db="EMBL/GenBank/DDBJ databases">
        <title>NEDO human cDNA sequencing project.</title>
        <authorList>
            <person name="Wakamatsu A."/>
            <person name="Yamamoto J."/>
            <person name="Kimura K."/>
            <person name="Ishii S."/>
            <person name="Watanabe K."/>
            <person name="Sugiyama A."/>
            <person name="Murakawa K."/>
            <person name="Kaida T."/>
            <person name="Tsuchiya K."/>
            <person name="Fukuzumi Y."/>
            <person name="Kumagai A."/>
            <person name="Oishi Y."/>
            <person name="Yamamoto S."/>
            <person name="Ono Y."/>
            <person name="Komori Y."/>
            <person name="Yamazaki M."/>
            <person name="Kisu Y."/>
            <person name="Nishikawa T."/>
            <person name="Sugano S."/>
            <person name="Nomura N."/>
            <person name="Isogai T."/>
        </authorList>
    </citation>
    <scope>NUCLEOTIDE SEQUENCE</scope>
    <source>
        <tissue evidence="2">Caudate nucleus</tissue>
    </source>
</reference>
<name>A8K1F9_HUMAN</name>
<accession>A8K1F9</accession>
<protein>
    <submittedName>
        <fullName evidence="2">cDNA FLJ75546</fullName>
    </submittedName>
</protein>
<feature type="region of interest" description="Disordered" evidence="1">
    <location>
        <begin position="75"/>
        <end position="108"/>
    </location>
</feature>
<proteinExistence type="evidence at transcript level"/>
<evidence type="ECO:0000313" key="2">
    <source>
        <dbReference type="EMBL" id="BAF82563.1"/>
    </source>
</evidence>
<dbReference type="EMBL" id="AK289874">
    <property type="protein sequence ID" value="BAF82563.1"/>
    <property type="molecule type" value="mRNA"/>
</dbReference>
<dbReference type="AlphaFoldDB" id="A8K1F9"/>
<feature type="region of interest" description="Disordered" evidence="1">
    <location>
        <begin position="1"/>
        <end position="24"/>
    </location>
</feature>
<organism evidence="2">
    <name type="scientific">Homo sapiens</name>
    <name type="common">Human</name>
    <dbReference type="NCBI Taxonomy" id="9606"/>
    <lineage>
        <taxon>Eukaryota</taxon>
        <taxon>Metazoa</taxon>
        <taxon>Chordata</taxon>
        <taxon>Craniata</taxon>
        <taxon>Vertebrata</taxon>
        <taxon>Euteleostomi</taxon>
        <taxon>Mammalia</taxon>
        <taxon>Eutheria</taxon>
        <taxon>Euarchontoglires</taxon>
        <taxon>Primates</taxon>
        <taxon>Haplorrhini</taxon>
        <taxon>Catarrhini</taxon>
        <taxon>Hominidae</taxon>
        <taxon>Homo</taxon>
    </lineage>
</organism>